<sequence length="398" mass="44244">MKITDLKVAVIGNQPTVRLTTDEGIDGVGAAEYWKPYLKPMIEFYRDMVIGKDPTDVERVMLGIRRMGSFKPWGAAVSAIEMALWDIAGKAANLPAYKLLGGKIRDKVQVYNGNIRYEMEGDDRSPDAYARNMQKMIDHPYNFSIIKQAVSFHGGMQNVPDFYYGTPTTTSRYPNRGTITAKGFKYLMERIEAMLDVCGDEVGLALDCGPGMTVPDALKLAKELEGSNIMWLEDMITGDYSPFVLADLYTQVTPYTSTPIHTGEQIYLRQNFVELIERNAVNVLGPDVADVGGIAEMKFIAEYADLHGILIAPHGTFDGLIGLAAQTHMAAVLPDNYIAFELPQPDPLWWLDIMEGGEQFNVTDSHIDVPDTPGLGLTFIPEEAKKYLREEDAGFFDD</sequence>
<dbReference type="AlphaFoldDB" id="A0AAJ6CSN9"/>
<name>A0AAJ6CSN9_9CHLR</name>
<dbReference type="EMBL" id="CP046147">
    <property type="protein sequence ID" value="WFG39443.1"/>
    <property type="molecule type" value="Genomic_DNA"/>
</dbReference>
<reference evidence="6 7" key="1">
    <citation type="submission" date="2019-11" db="EMBL/GenBank/DDBJ databases">
        <authorList>
            <person name="Cho J.-C."/>
        </authorList>
    </citation>
    <scope>NUCLEOTIDE SEQUENCE [LARGE SCALE GENOMIC DNA]</scope>
    <source>
        <strain evidence="5 6">JH1073</strain>
        <strain evidence="4 7">JH702</strain>
    </source>
</reference>
<accession>A0AAJ6CSN9</accession>
<dbReference type="SUPFAM" id="SSF54826">
    <property type="entry name" value="Enolase N-terminal domain-like"/>
    <property type="match status" value="1"/>
</dbReference>
<dbReference type="InterPro" id="IPR013341">
    <property type="entry name" value="Mandelate_racemase_N_dom"/>
</dbReference>
<evidence type="ECO:0000259" key="3">
    <source>
        <dbReference type="Pfam" id="PF13378"/>
    </source>
</evidence>
<dbReference type="Proteomes" id="UP001321249">
    <property type="component" value="Unassembled WGS sequence"/>
</dbReference>
<dbReference type="Gene3D" id="3.30.390.10">
    <property type="entry name" value="Enolase-like, N-terminal domain"/>
    <property type="match status" value="1"/>
</dbReference>
<dbReference type="Pfam" id="PF13378">
    <property type="entry name" value="MR_MLE_C"/>
    <property type="match status" value="1"/>
</dbReference>
<dbReference type="InterPro" id="IPR029017">
    <property type="entry name" value="Enolase-like_N"/>
</dbReference>
<dbReference type="SFLD" id="SFLDG00179">
    <property type="entry name" value="mandelate_racemase"/>
    <property type="match status" value="1"/>
</dbReference>
<dbReference type="RefSeq" id="WP_342823146.1">
    <property type="nucleotide sequence ID" value="NZ_CP046146.1"/>
</dbReference>
<proteinExistence type="predicted"/>
<reference evidence="6" key="3">
    <citation type="submission" date="2023-06" db="EMBL/GenBank/DDBJ databases">
        <title>Pangenomics reveal diversification of enzyme families and niche specialization in globally abundant SAR202 bacteria.</title>
        <authorList>
            <person name="Saw J.H.W."/>
        </authorList>
    </citation>
    <scope>NUCLEOTIDE SEQUENCE [LARGE SCALE GENOMIC DNA]</scope>
    <source>
        <strain evidence="6">JH1073</strain>
    </source>
</reference>
<dbReference type="Pfam" id="PF02746">
    <property type="entry name" value="MR_MLE_N"/>
    <property type="match status" value="1"/>
</dbReference>
<dbReference type="PANTHER" id="PTHR48080:SF2">
    <property type="entry name" value="D-GALACTONATE DEHYDRATASE"/>
    <property type="match status" value="1"/>
</dbReference>
<feature type="domain" description="Mandelate racemase/muconate lactonizing enzyme N-terminal" evidence="2">
    <location>
        <begin position="16"/>
        <end position="101"/>
    </location>
</feature>
<evidence type="ECO:0000256" key="1">
    <source>
        <dbReference type="ARBA" id="ARBA00023239"/>
    </source>
</evidence>
<evidence type="ECO:0000313" key="4">
    <source>
        <dbReference type="EMBL" id="MDG0865824.1"/>
    </source>
</evidence>
<reference evidence="5" key="2">
    <citation type="journal article" date="2023" name="Nat. Commun.">
        <title>Cultivation of marine bacteria of the SAR202 clade.</title>
        <authorList>
            <person name="Lim Y."/>
            <person name="Seo J.H."/>
            <person name="Giovannoni S.J."/>
            <person name="Kang I."/>
            <person name="Cho J.C."/>
        </authorList>
    </citation>
    <scope>NUCLEOTIDE SEQUENCE</scope>
    <source>
        <strain evidence="5">JH1073</strain>
    </source>
</reference>
<feature type="domain" description="Enolase C-terminal" evidence="3">
    <location>
        <begin position="187"/>
        <end position="380"/>
    </location>
</feature>
<gene>
    <name evidence="4" type="ORF">GKO46_01895</name>
    <name evidence="5" type="ORF">GKO48_07365</name>
</gene>
<dbReference type="Gene3D" id="3.20.20.120">
    <property type="entry name" value="Enolase-like C-terminal domain"/>
    <property type="match status" value="1"/>
</dbReference>
<dbReference type="Proteomes" id="UP001219901">
    <property type="component" value="Chromosome"/>
</dbReference>
<dbReference type="SUPFAM" id="SSF51604">
    <property type="entry name" value="Enolase C-terminal domain-like"/>
    <property type="match status" value="1"/>
</dbReference>
<dbReference type="InterPro" id="IPR029065">
    <property type="entry name" value="Enolase_C-like"/>
</dbReference>
<dbReference type="InterPro" id="IPR034593">
    <property type="entry name" value="DgoD-like"/>
</dbReference>
<evidence type="ECO:0000259" key="2">
    <source>
        <dbReference type="Pfam" id="PF02746"/>
    </source>
</evidence>
<keyword evidence="1" id="KW-0456">Lyase</keyword>
<evidence type="ECO:0000313" key="5">
    <source>
        <dbReference type="EMBL" id="WFG39443.1"/>
    </source>
</evidence>
<evidence type="ECO:0000313" key="6">
    <source>
        <dbReference type="Proteomes" id="UP001219901"/>
    </source>
</evidence>
<dbReference type="PANTHER" id="PTHR48080">
    <property type="entry name" value="D-GALACTONATE DEHYDRATASE-RELATED"/>
    <property type="match status" value="1"/>
</dbReference>
<evidence type="ECO:0000313" key="7">
    <source>
        <dbReference type="Proteomes" id="UP001321249"/>
    </source>
</evidence>
<keyword evidence="6" id="KW-1185">Reference proteome</keyword>
<organism evidence="5 6">
    <name type="scientific">Candidatus Lucifugimonas marina</name>
    <dbReference type="NCBI Taxonomy" id="3038979"/>
    <lineage>
        <taxon>Bacteria</taxon>
        <taxon>Bacillati</taxon>
        <taxon>Chloroflexota</taxon>
        <taxon>Dehalococcoidia</taxon>
        <taxon>SAR202 cluster</taxon>
        <taxon>Candidatus Lucifugimonadales</taxon>
        <taxon>Candidatus Lucifugimonadaceae</taxon>
        <taxon>Candidatus Lucifugimonas</taxon>
    </lineage>
</organism>
<protein>
    <submittedName>
        <fullName evidence="5">Mandelate racemase/muconate lactonizing enzyme family protein</fullName>
    </submittedName>
</protein>
<dbReference type="SFLD" id="SFLDS00001">
    <property type="entry name" value="Enolase"/>
    <property type="match status" value="1"/>
</dbReference>
<dbReference type="CDD" id="cd03316">
    <property type="entry name" value="MR_like"/>
    <property type="match status" value="1"/>
</dbReference>
<dbReference type="GO" id="GO:0016829">
    <property type="term" value="F:lyase activity"/>
    <property type="evidence" value="ECO:0007669"/>
    <property type="project" value="UniProtKB-KW"/>
</dbReference>
<dbReference type="EMBL" id="WMBE01000001">
    <property type="protein sequence ID" value="MDG0865824.1"/>
    <property type="molecule type" value="Genomic_DNA"/>
</dbReference>
<dbReference type="InterPro" id="IPR036849">
    <property type="entry name" value="Enolase-like_C_sf"/>
</dbReference>